<evidence type="ECO:0000256" key="2">
    <source>
        <dbReference type="ARBA" id="ARBA00023002"/>
    </source>
</evidence>
<keyword evidence="2" id="KW-0560">Oxidoreductase</keyword>
<dbReference type="OrthoDB" id="3821314at2"/>
<dbReference type="eggNOG" id="COG1028">
    <property type="taxonomic scope" value="Bacteria"/>
</dbReference>
<evidence type="ECO:0000313" key="4">
    <source>
        <dbReference type="Proteomes" id="UP000007967"/>
    </source>
</evidence>
<dbReference type="HOGENOM" id="CLU_010194_1_2_11"/>
<reference evidence="3 4" key="2">
    <citation type="journal article" date="2010" name="Stand. Genomic Sci.">
        <title>Complete genome sequence of Kribbella flavida type strain (IFO 14399).</title>
        <authorList>
            <person name="Pukall R."/>
            <person name="Lapidus A."/>
            <person name="Glavina Del Rio T."/>
            <person name="Copeland A."/>
            <person name="Tice H."/>
            <person name="Cheng J.-F."/>
            <person name="Lucas S."/>
            <person name="Chen F."/>
            <person name="Nolan M."/>
            <person name="LaButti K."/>
            <person name="Pati A."/>
            <person name="Ivanova N."/>
            <person name="Mavrommatis K."/>
            <person name="Mikhailova N."/>
            <person name="Pitluck S."/>
            <person name="Bruce D."/>
            <person name="Goodwin L."/>
            <person name="Land M."/>
            <person name="Hauser L."/>
            <person name="Chang Y.-J."/>
            <person name="Jeffries C.D."/>
            <person name="Chen A."/>
            <person name="Palaniappan K."/>
            <person name="Chain P."/>
            <person name="Rohde M."/>
            <person name="Goeker M."/>
            <person name="Bristow J."/>
            <person name="Eisen J.A."/>
            <person name="Markowitz V."/>
            <person name="Hugenholtz P."/>
            <person name="Kyrpides N.C."/>
            <person name="Klenk H.-P."/>
            <person name="Brettin T."/>
        </authorList>
    </citation>
    <scope>NUCLEOTIDE SEQUENCE [LARGE SCALE GENOMIC DNA]</scope>
    <source>
        <strain evidence="4">DSM 17836 / JCM 10339 / NBRC 14399</strain>
    </source>
</reference>
<dbReference type="PRINTS" id="PR00081">
    <property type="entry name" value="GDHRDH"/>
</dbReference>
<dbReference type="InterPro" id="IPR002347">
    <property type="entry name" value="SDR_fam"/>
</dbReference>
<dbReference type="EMBL" id="CP001736">
    <property type="protein sequence ID" value="ADB33539.1"/>
    <property type="molecule type" value="Genomic_DNA"/>
</dbReference>
<keyword evidence="4" id="KW-1185">Reference proteome</keyword>
<dbReference type="PANTHER" id="PTHR43477">
    <property type="entry name" value="DIHYDROANTICAPSIN 7-DEHYDROGENASE"/>
    <property type="match status" value="1"/>
</dbReference>
<dbReference type="CDD" id="cd05233">
    <property type="entry name" value="SDR_c"/>
    <property type="match status" value="1"/>
</dbReference>
<comment type="similarity">
    <text evidence="1">Belongs to the short-chain dehydrogenases/reductases (SDR) family.</text>
</comment>
<name>D2PWS0_KRIFD</name>
<dbReference type="RefSeq" id="WP_012922093.1">
    <property type="nucleotide sequence ID" value="NC_013729.1"/>
</dbReference>
<accession>D2PWS0</accession>
<dbReference type="PANTHER" id="PTHR43477:SF1">
    <property type="entry name" value="DIHYDROANTICAPSIN 7-DEHYDROGENASE"/>
    <property type="match status" value="1"/>
</dbReference>
<dbReference type="AlphaFoldDB" id="D2PWS0"/>
<proteinExistence type="inferred from homology"/>
<reference evidence="4" key="1">
    <citation type="submission" date="2009-09" db="EMBL/GenBank/DDBJ databases">
        <title>The complete genome of Kribbella flavida DSM 17836.</title>
        <authorList>
            <consortium name="US DOE Joint Genome Institute (JGI-PGF)"/>
            <person name="Lucas S."/>
            <person name="Copeland A."/>
            <person name="Lapidus A."/>
            <person name="Glavina del Rio T."/>
            <person name="Dalin E."/>
            <person name="Tice H."/>
            <person name="Bruce D."/>
            <person name="Goodwin L."/>
            <person name="Pitluck S."/>
            <person name="Kyrpides N."/>
            <person name="Mavromatis K."/>
            <person name="Ivanova N."/>
            <person name="Saunders E."/>
            <person name="Brettin T."/>
            <person name="Detter J.C."/>
            <person name="Han C."/>
            <person name="Larimer F."/>
            <person name="Land M."/>
            <person name="Hauser L."/>
            <person name="Markowitz V."/>
            <person name="Cheng J.-F."/>
            <person name="Hugenholtz P."/>
            <person name="Woyke T."/>
            <person name="Wu D."/>
            <person name="Pukall R."/>
            <person name="Klenk H.-P."/>
            <person name="Eisen J.A."/>
        </authorList>
    </citation>
    <scope>NUCLEOTIDE SEQUENCE [LARGE SCALE GENOMIC DNA]</scope>
    <source>
        <strain evidence="4">DSM 17836 / JCM 10339 / NBRC 14399</strain>
    </source>
</reference>
<dbReference type="Gene3D" id="3.40.50.720">
    <property type="entry name" value="NAD(P)-binding Rossmann-like Domain"/>
    <property type="match status" value="1"/>
</dbReference>
<sequence>MLAVVAGAGGGIGRACARALAVEHDVVLCVDRDEQAAAATAASLNGGTDARSGRPGDEVRAVAFVADAENPEFGASVARRAAEFGSVRSAVYAIAHEEHVPAGQLSRASMMRSLTVGPVAAFEFFRALPPAAGASYVTIGSLHASEPFQNCLGYNAAHGALAQVVRTLAHEWAERRIRVNAVVPGWIATPGEEAFYGADTLAKAAAGLPFGALGRPEQVADAVAFLASDAAAYISGSFLTVDGGLSVSLARLPGI</sequence>
<dbReference type="GO" id="GO:0016491">
    <property type="term" value="F:oxidoreductase activity"/>
    <property type="evidence" value="ECO:0007669"/>
    <property type="project" value="UniProtKB-KW"/>
</dbReference>
<organism evidence="3 4">
    <name type="scientific">Kribbella flavida (strain DSM 17836 / JCM 10339 / NBRC 14399)</name>
    <dbReference type="NCBI Taxonomy" id="479435"/>
    <lineage>
        <taxon>Bacteria</taxon>
        <taxon>Bacillati</taxon>
        <taxon>Actinomycetota</taxon>
        <taxon>Actinomycetes</taxon>
        <taxon>Propionibacteriales</taxon>
        <taxon>Kribbellaceae</taxon>
        <taxon>Kribbella</taxon>
    </lineage>
</organism>
<dbReference type="KEGG" id="kfl:Kfla_4512"/>
<dbReference type="Proteomes" id="UP000007967">
    <property type="component" value="Chromosome"/>
</dbReference>
<dbReference type="Pfam" id="PF13561">
    <property type="entry name" value="adh_short_C2"/>
    <property type="match status" value="1"/>
</dbReference>
<dbReference type="InterPro" id="IPR051122">
    <property type="entry name" value="SDR_DHRS6-like"/>
</dbReference>
<dbReference type="InterPro" id="IPR036291">
    <property type="entry name" value="NAD(P)-bd_dom_sf"/>
</dbReference>
<evidence type="ECO:0000256" key="1">
    <source>
        <dbReference type="ARBA" id="ARBA00006484"/>
    </source>
</evidence>
<evidence type="ECO:0000313" key="3">
    <source>
        <dbReference type="EMBL" id="ADB33539.1"/>
    </source>
</evidence>
<gene>
    <name evidence="3" type="ordered locus">Kfla_4512</name>
</gene>
<dbReference type="STRING" id="479435.Kfla_4512"/>
<protein>
    <submittedName>
        <fullName evidence="3">Short-chain dehydrogenase/reductase SDR</fullName>
    </submittedName>
</protein>
<dbReference type="SUPFAM" id="SSF51735">
    <property type="entry name" value="NAD(P)-binding Rossmann-fold domains"/>
    <property type="match status" value="1"/>
</dbReference>